<dbReference type="InterPro" id="IPR011050">
    <property type="entry name" value="Pectin_lyase_fold/virulence"/>
</dbReference>
<protein>
    <submittedName>
        <fullName evidence="1">Uncharacterized protein</fullName>
    </submittedName>
</protein>
<accession>A0A7W5BYZ6</accession>
<dbReference type="SUPFAM" id="SSF51126">
    <property type="entry name" value="Pectin lyase-like"/>
    <property type="match status" value="1"/>
</dbReference>
<evidence type="ECO:0000313" key="2">
    <source>
        <dbReference type="Proteomes" id="UP000525987"/>
    </source>
</evidence>
<dbReference type="Proteomes" id="UP000525987">
    <property type="component" value="Unassembled WGS sequence"/>
</dbReference>
<dbReference type="AlphaFoldDB" id="A0A7W5BYZ6"/>
<dbReference type="RefSeq" id="WP_183387601.1">
    <property type="nucleotide sequence ID" value="NZ_JACHXM010000008.1"/>
</dbReference>
<gene>
    <name evidence="1" type="ORF">FHR96_002095</name>
</gene>
<reference evidence="1 2" key="1">
    <citation type="submission" date="2020-08" db="EMBL/GenBank/DDBJ databases">
        <title>Genomic Encyclopedia of Type Strains, Phase III (KMG-III): the genomes of soil and plant-associated and newly described type strains.</title>
        <authorList>
            <person name="Whitman W."/>
        </authorList>
    </citation>
    <scope>NUCLEOTIDE SEQUENCE [LARGE SCALE GENOMIC DNA]</scope>
    <source>
        <strain evidence="1 2">CECT 5995</strain>
    </source>
</reference>
<dbReference type="Gene3D" id="3.30.1910.20">
    <property type="entry name" value="asparaginyl-tRNA synthetase, N-terminal domain"/>
    <property type="match status" value="1"/>
</dbReference>
<organism evidence="1 2">
    <name type="scientific">Halomonas organivorans</name>
    <dbReference type="NCBI Taxonomy" id="257772"/>
    <lineage>
        <taxon>Bacteria</taxon>
        <taxon>Pseudomonadati</taxon>
        <taxon>Pseudomonadota</taxon>
        <taxon>Gammaproteobacteria</taxon>
        <taxon>Oceanospirillales</taxon>
        <taxon>Halomonadaceae</taxon>
        <taxon>Halomonas</taxon>
    </lineage>
</organism>
<dbReference type="EMBL" id="JACHXM010000008">
    <property type="protein sequence ID" value="MBB3141218.1"/>
    <property type="molecule type" value="Genomic_DNA"/>
</dbReference>
<name>A0A7W5BYZ6_9GAMM</name>
<proteinExistence type="predicted"/>
<comment type="caution">
    <text evidence="1">The sequence shown here is derived from an EMBL/GenBank/DDBJ whole genome shotgun (WGS) entry which is preliminary data.</text>
</comment>
<keyword evidence="2" id="KW-1185">Reference proteome</keyword>
<sequence>MSLEQQISALVSAANNLTGAVNGKMSQIDRKVDEATAAVPDAIRSMAEMTVCVDTEEGDDANDGSAQAPLKTLSSALHLHVTGSKLTILLREGQVFEEKGSLSGRIASGVIEFSRWGNTSGIDKPIIRNTADYLPSYSANRGKLVTMDNGLILIKDVDLDVRNADNGEQLFPLDGFFYTYLSSLTLMASNSHINLYNRPLFGASQGGRTRLDIRLNSCSLSIEADDGNAKVILGGSALYSLGVSSMTLPEGKLWSDLVPVKPDHSNILTNLDYAQL</sequence>
<evidence type="ECO:0000313" key="1">
    <source>
        <dbReference type="EMBL" id="MBB3141218.1"/>
    </source>
</evidence>